<gene>
    <name evidence="2" type="ORF">KCG46_04525</name>
</gene>
<organism evidence="2 3">
    <name type="scientific">Erythrobacter crassostreae</name>
    <dbReference type="NCBI Taxonomy" id="2828328"/>
    <lineage>
        <taxon>Bacteria</taxon>
        <taxon>Pseudomonadati</taxon>
        <taxon>Pseudomonadota</taxon>
        <taxon>Alphaproteobacteria</taxon>
        <taxon>Sphingomonadales</taxon>
        <taxon>Erythrobacteraceae</taxon>
        <taxon>Erythrobacter/Porphyrobacter group</taxon>
        <taxon>Erythrobacter</taxon>
    </lineage>
</organism>
<keyword evidence="1" id="KW-1133">Transmembrane helix</keyword>
<comment type="caution">
    <text evidence="2">The sequence shown here is derived from an EMBL/GenBank/DDBJ whole genome shotgun (WGS) entry which is preliminary data.</text>
</comment>
<reference evidence="2" key="1">
    <citation type="submission" date="2021-04" db="EMBL/GenBank/DDBJ databases">
        <authorList>
            <person name="Pira H."/>
            <person name="Risdian C."/>
            <person name="Wink J."/>
        </authorList>
    </citation>
    <scope>NUCLEOTIDE SEQUENCE</scope>
    <source>
        <strain evidence="2">WH158</strain>
    </source>
</reference>
<proteinExistence type="predicted"/>
<protein>
    <submittedName>
        <fullName evidence="2">Uncharacterized protein</fullName>
    </submittedName>
</protein>
<accession>A0A9X1F3W3</accession>
<keyword evidence="1" id="KW-0472">Membrane</keyword>
<keyword evidence="3" id="KW-1185">Reference proteome</keyword>
<dbReference type="Proteomes" id="UP001138681">
    <property type="component" value="Unassembled WGS sequence"/>
</dbReference>
<keyword evidence="1" id="KW-0812">Transmembrane</keyword>
<sequence>MAEIGQRSIELECRPYQSHRSDMAKPALQSARGKVISRLEMYWKMEGANIALVPLAMLFLSGGKIGIASVIAIVPMMALLAIGTIYWRAKLHHIEHGISPDGTISTLAKLDLPMAICSVASVLAAVAAWSFEGVAVGTEERWVATAAAVFTVLEYINYYHRQLQHFDHLPDWKRLISGAGFRKSQLRQDIERLQITARNSPDQQPR</sequence>
<dbReference type="RefSeq" id="WP_218404111.1">
    <property type="nucleotide sequence ID" value="NZ_JAGSPC010000001.1"/>
</dbReference>
<dbReference type="EMBL" id="JAGSPC010000001">
    <property type="protein sequence ID" value="MBV7258843.1"/>
    <property type="molecule type" value="Genomic_DNA"/>
</dbReference>
<name>A0A9X1F3W3_9SPHN</name>
<dbReference type="AlphaFoldDB" id="A0A9X1F3W3"/>
<evidence type="ECO:0000313" key="3">
    <source>
        <dbReference type="Proteomes" id="UP001138681"/>
    </source>
</evidence>
<evidence type="ECO:0000256" key="1">
    <source>
        <dbReference type="SAM" id="Phobius"/>
    </source>
</evidence>
<evidence type="ECO:0000313" key="2">
    <source>
        <dbReference type="EMBL" id="MBV7258843.1"/>
    </source>
</evidence>
<feature type="transmembrane region" description="Helical" evidence="1">
    <location>
        <begin position="66"/>
        <end position="89"/>
    </location>
</feature>